<comment type="caution">
    <text evidence="3">The sequence shown here is derived from an EMBL/GenBank/DDBJ whole genome shotgun (WGS) entry which is preliminary data.</text>
</comment>
<dbReference type="eggNOG" id="COG1045">
    <property type="taxonomic scope" value="Bacteria"/>
</dbReference>
<keyword evidence="2" id="KW-0677">Repeat</keyword>
<reference evidence="3 4" key="2">
    <citation type="submission" date="2009-02" db="EMBL/GenBank/DDBJ databases">
        <title>Draft genome sequence of Blautia hydrogenotrophica DSM 10507 (Ruminococcus hydrogenotrophicus DSM 10507).</title>
        <authorList>
            <person name="Sudarsanam P."/>
            <person name="Ley R."/>
            <person name="Guruge J."/>
            <person name="Turnbaugh P.J."/>
            <person name="Mahowald M."/>
            <person name="Liep D."/>
            <person name="Gordon J."/>
        </authorList>
    </citation>
    <scope>NUCLEOTIDE SEQUENCE [LARGE SCALE GENOMIC DNA]</scope>
    <source>
        <strain evidence="4">DSM 10507 / JCM 14656 / S5a33</strain>
    </source>
</reference>
<accession>C0CGW6</accession>
<dbReference type="RefSeq" id="WP_005944702.1">
    <property type="nucleotide sequence ID" value="NZ_CP136423.1"/>
</dbReference>
<organism evidence="3 4">
    <name type="scientific">Blautia hydrogenotrophica (strain DSM 10507 / JCM 14656 / S5a33)</name>
    <name type="common">Ruminococcus hydrogenotrophicus</name>
    <dbReference type="NCBI Taxonomy" id="476272"/>
    <lineage>
        <taxon>Bacteria</taxon>
        <taxon>Bacillati</taxon>
        <taxon>Bacillota</taxon>
        <taxon>Clostridia</taxon>
        <taxon>Lachnospirales</taxon>
        <taxon>Lachnospiraceae</taxon>
        <taxon>Blautia</taxon>
    </lineage>
</organism>
<evidence type="ECO:0000256" key="1">
    <source>
        <dbReference type="ARBA" id="ARBA00022679"/>
    </source>
</evidence>
<name>C0CGW6_BLAHS</name>
<dbReference type="Pfam" id="PF00132">
    <property type="entry name" value="Hexapep"/>
    <property type="match status" value="1"/>
</dbReference>
<dbReference type="PANTHER" id="PTHR23416:SF78">
    <property type="entry name" value="LIPOPOLYSACCHARIDE BIOSYNTHESIS O-ACETYL TRANSFERASE WBBJ-RELATED"/>
    <property type="match status" value="1"/>
</dbReference>
<evidence type="ECO:0008006" key="5">
    <source>
        <dbReference type="Google" id="ProtNLM"/>
    </source>
</evidence>
<dbReference type="InterPro" id="IPR001451">
    <property type="entry name" value="Hexapep"/>
</dbReference>
<dbReference type="EMBL" id="ACBZ01000002">
    <property type="protein sequence ID" value="EEG51022.1"/>
    <property type="molecule type" value="Genomic_DNA"/>
</dbReference>
<dbReference type="Gene3D" id="2.160.10.10">
    <property type="entry name" value="Hexapeptide repeat proteins"/>
    <property type="match status" value="1"/>
</dbReference>
<dbReference type="PROSITE" id="PS00101">
    <property type="entry name" value="HEXAPEP_TRANSFERASES"/>
    <property type="match status" value="1"/>
</dbReference>
<dbReference type="HOGENOM" id="CLU_2714284_0_0_9"/>
<dbReference type="AlphaFoldDB" id="C0CGW6"/>
<keyword evidence="1" id="KW-0808">Transferase</keyword>
<evidence type="ECO:0000313" key="3">
    <source>
        <dbReference type="EMBL" id="EEG51022.1"/>
    </source>
</evidence>
<dbReference type="SUPFAM" id="SSF51161">
    <property type="entry name" value="Trimeric LpxA-like enzymes"/>
    <property type="match status" value="1"/>
</dbReference>
<sequence length="72" mass="7327">MGDNVSVGAGANIIGPVHVGNNAVIGAGAVVLKDVPDNCIAVGVPARIIEKNRRNKVNEKSDACIRNASGSY</sequence>
<dbReference type="PATRIC" id="fig|476272.21.peg.3085"/>
<dbReference type="InterPro" id="IPR018357">
    <property type="entry name" value="Hexapep_transf_CS"/>
</dbReference>
<evidence type="ECO:0000256" key="2">
    <source>
        <dbReference type="ARBA" id="ARBA00022737"/>
    </source>
</evidence>
<proteinExistence type="predicted"/>
<dbReference type="PANTHER" id="PTHR23416">
    <property type="entry name" value="SIALIC ACID SYNTHASE-RELATED"/>
    <property type="match status" value="1"/>
</dbReference>
<dbReference type="GeneID" id="98633783"/>
<keyword evidence="4" id="KW-1185">Reference proteome</keyword>
<dbReference type="InterPro" id="IPR051159">
    <property type="entry name" value="Hexapeptide_acetyltransf"/>
</dbReference>
<gene>
    <name evidence="3" type="ORF">RUMHYD_00079</name>
</gene>
<evidence type="ECO:0000313" key="4">
    <source>
        <dbReference type="Proteomes" id="UP000003100"/>
    </source>
</evidence>
<dbReference type="GO" id="GO:0016740">
    <property type="term" value="F:transferase activity"/>
    <property type="evidence" value="ECO:0007669"/>
    <property type="project" value="UniProtKB-KW"/>
</dbReference>
<dbReference type="Proteomes" id="UP000003100">
    <property type="component" value="Unassembled WGS sequence"/>
</dbReference>
<reference evidence="3 4" key="1">
    <citation type="submission" date="2009-01" db="EMBL/GenBank/DDBJ databases">
        <authorList>
            <person name="Fulton L."/>
            <person name="Clifton S."/>
            <person name="Fulton B."/>
            <person name="Xu J."/>
            <person name="Minx P."/>
            <person name="Pepin K.H."/>
            <person name="Johnson M."/>
            <person name="Bhonagiri V."/>
            <person name="Nash W.E."/>
            <person name="Mardis E.R."/>
            <person name="Wilson R.K."/>
        </authorList>
    </citation>
    <scope>NUCLEOTIDE SEQUENCE [LARGE SCALE GENOMIC DNA]</scope>
    <source>
        <strain evidence="4">DSM 10507 / JCM 14656 / S5a33</strain>
    </source>
</reference>
<protein>
    <recommendedName>
        <fullName evidence="5">Serine acetyltransferase</fullName>
    </recommendedName>
</protein>
<dbReference type="InterPro" id="IPR011004">
    <property type="entry name" value="Trimer_LpxA-like_sf"/>
</dbReference>